<accession>A0ABU0MS86</accession>
<feature type="transmembrane region" description="Helical" evidence="6">
    <location>
        <begin position="16"/>
        <end position="38"/>
    </location>
</feature>
<feature type="transmembrane region" description="Helical" evidence="6">
    <location>
        <begin position="167"/>
        <end position="189"/>
    </location>
</feature>
<evidence type="ECO:0000256" key="4">
    <source>
        <dbReference type="ARBA" id="ARBA00022989"/>
    </source>
</evidence>
<dbReference type="InterPro" id="IPR011701">
    <property type="entry name" value="MFS"/>
</dbReference>
<feature type="transmembrane region" description="Helical" evidence="6">
    <location>
        <begin position="139"/>
        <end position="161"/>
    </location>
</feature>
<evidence type="ECO:0000256" key="2">
    <source>
        <dbReference type="ARBA" id="ARBA00022475"/>
    </source>
</evidence>
<feature type="transmembrane region" description="Helical" evidence="6">
    <location>
        <begin position="376"/>
        <end position="393"/>
    </location>
</feature>
<dbReference type="CDD" id="cd17324">
    <property type="entry name" value="MFS_NepI_like"/>
    <property type="match status" value="1"/>
</dbReference>
<evidence type="ECO:0000256" key="5">
    <source>
        <dbReference type="ARBA" id="ARBA00023136"/>
    </source>
</evidence>
<gene>
    <name evidence="8" type="ORF">QO018_005182</name>
</gene>
<keyword evidence="4 6" id="KW-1133">Transmembrane helix</keyword>
<evidence type="ECO:0000256" key="3">
    <source>
        <dbReference type="ARBA" id="ARBA00022692"/>
    </source>
</evidence>
<dbReference type="InterPro" id="IPR020846">
    <property type="entry name" value="MFS_dom"/>
</dbReference>
<keyword evidence="9" id="KW-1185">Reference proteome</keyword>
<feature type="transmembrane region" description="Helical" evidence="6">
    <location>
        <begin position="346"/>
        <end position="370"/>
    </location>
</feature>
<feature type="transmembrane region" description="Helical" evidence="6">
    <location>
        <begin position="305"/>
        <end position="326"/>
    </location>
</feature>
<dbReference type="SUPFAM" id="SSF103473">
    <property type="entry name" value="MFS general substrate transporter"/>
    <property type="match status" value="1"/>
</dbReference>
<keyword evidence="5 6" id="KW-0472">Membrane</keyword>
<reference evidence="8 9" key="1">
    <citation type="submission" date="2023-07" db="EMBL/GenBank/DDBJ databases">
        <title>Genomic Encyclopedia of Type Strains, Phase IV (KMG-IV): sequencing the most valuable type-strain genomes for metagenomic binning, comparative biology and taxonomic classification.</title>
        <authorList>
            <person name="Goeker M."/>
        </authorList>
    </citation>
    <scope>NUCLEOTIDE SEQUENCE [LARGE SCALE GENOMIC DNA]</scope>
    <source>
        <strain evidence="8 9">DSM 19922</strain>
    </source>
</reference>
<dbReference type="InterPro" id="IPR050189">
    <property type="entry name" value="MFS_Efflux_Transporters"/>
</dbReference>
<dbReference type="Gene3D" id="1.20.1250.20">
    <property type="entry name" value="MFS general substrate transporter like domains"/>
    <property type="match status" value="1"/>
</dbReference>
<proteinExistence type="predicted"/>
<feature type="transmembrane region" description="Helical" evidence="6">
    <location>
        <begin position="217"/>
        <end position="235"/>
    </location>
</feature>
<dbReference type="EMBL" id="JAUSVU010000025">
    <property type="protein sequence ID" value="MDQ0536286.1"/>
    <property type="molecule type" value="Genomic_DNA"/>
</dbReference>
<dbReference type="Pfam" id="PF07690">
    <property type="entry name" value="MFS_1"/>
    <property type="match status" value="1"/>
</dbReference>
<comment type="caution">
    <text evidence="8">The sequence shown here is derived from an EMBL/GenBank/DDBJ whole genome shotgun (WGS) entry which is preliminary data.</text>
</comment>
<protein>
    <submittedName>
        <fullName evidence="8">MFS family arabinose efflux permease</fullName>
    </submittedName>
</protein>
<sequence>MTSPMTSASASSRAPLYWLALGSFAVGTESFMIAAILPDIAADLSVSEQAAGQLVSVFALTYAASSPVLTAATGAVSRRLLLIATMLAFVAANVVAAAAASYGGLMAARVLLAMAAGLFVPNANALAGVLVPPNERGRALSIVTSGLSLAIVFGVPLGALVGNALGWRMTFGGVAVLAVAAAAGLLFGLPRAIGASVPVAGLAARLRALKNPAVRRPLAVTTLWAMGPFTVYPYIASYLQQVTGLEGGAVGVALFAWGLAAFAGLAVGGRLTDRLGGARIVALTLPLVALALASLSLTADLLPPALALAPAFAGIMVWGFAAWAFYPGQQARLIGIVGPQHAPIILSVNASFHYFGFSVGAALGSLVLSVASVRELGWAGGLCAALACLLEFAPARAPRLARAAAE</sequence>
<dbReference type="RefSeq" id="WP_246513590.1">
    <property type="nucleotide sequence ID" value="NZ_JAGINO010000026.1"/>
</dbReference>
<organism evidence="8 9">
    <name type="scientific">Azospirillum picis</name>
    <dbReference type="NCBI Taxonomy" id="488438"/>
    <lineage>
        <taxon>Bacteria</taxon>
        <taxon>Pseudomonadati</taxon>
        <taxon>Pseudomonadota</taxon>
        <taxon>Alphaproteobacteria</taxon>
        <taxon>Rhodospirillales</taxon>
        <taxon>Azospirillaceae</taxon>
        <taxon>Azospirillum</taxon>
    </lineage>
</organism>
<feature type="transmembrane region" description="Helical" evidence="6">
    <location>
        <begin position="106"/>
        <end position="127"/>
    </location>
</feature>
<dbReference type="PANTHER" id="PTHR43124">
    <property type="entry name" value="PURINE EFFLUX PUMP PBUE"/>
    <property type="match status" value="1"/>
</dbReference>
<feature type="transmembrane region" description="Helical" evidence="6">
    <location>
        <begin position="280"/>
        <end position="299"/>
    </location>
</feature>
<dbReference type="Proteomes" id="UP001244552">
    <property type="component" value="Unassembled WGS sequence"/>
</dbReference>
<evidence type="ECO:0000259" key="7">
    <source>
        <dbReference type="PROSITE" id="PS50850"/>
    </source>
</evidence>
<keyword evidence="3 6" id="KW-0812">Transmembrane</keyword>
<feature type="domain" description="Major facilitator superfamily (MFS) profile" evidence="7">
    <location>
        <begin position="15"/>
        <end position="399"/>
    </location>
</feature>
<evidence type="ECO:0000256" key="1">
    <source>
        <dbReference type="ARBA" id="ARBA00004651"/>
    </source>
</evidence>
<keyword evidence="2" id="KW-1003">Cell membrane</keyword>
<dbReference type="PANTHER" id="PTHR43124:SF10">
    <property type="entry name" value="PURINE EFFLUX PUMP PBUE"/>
    <property type="match status" value="1"/>
</dbReference>
<evidence type="ECO:0000313" key="9">
    <source>
        <dbReference type="Proteomes" id="UP001244552"/>
    </source>
</evidence>
<feature type="transmembrane region" description="Helical" evidence="6">
    <location>
        <begin position="50"/>
        <end position="73"/>
    </location>
</feature>
<dbReference type="InterPro" id="IPR036259">
    <property type="entry name" value="MFS_trans_sf"/>
</dbReference>
<comment type="subcellular location">
    <subcellularLocation>
        <location evidence="1">Cell membrane</location>
        <topology evidence="1">Multi-pass membrane protein</topology>
    </subcellularLocation>
</comment>
<name>A0ABU0MS86_9PROT</name>
<dbReference type="PROSITE" id="PS50850">
    <property type="entry name" value="MFS"/>
    <property type="match status" value="1"/>
</dbReference>
<feature type="transmembrane region" description="Helical" evidence="6">
    <location>
        <begin position="247"/>
        <end position="268"/>
    </location>
</feature>
<evidence type="ECO:0000256" key="6">
    <source>
        <dbReference type="SAM" id="Phobius"/>
    </source>
</evidence>
<evidence type="ECO:0000313" key="8">
    <source>
        <dbReference type="EMBL" id="MDQ0536286.1"/>
    </source>
</evidence>
<feature type="transmembrane region" description="Helical" evidence="6">
    <location>
        <begin position="80"/>
        <end position="100"/>
    </location>
</feature>